<dbReference type="InterPro" id="IPR040442">
    <property type="entry name" value="Pyrv_kinase-like_dom_sf"/>
</dbReference>
<evidence type="ECO:0000256" key="5">
    <source>
        <dbReference type="PIRSR" id="PIRSR001362-2"/>
    </source>
</evidence>
<dbReference type="InterPro" id="IPR015813">
    <property type="entry name" value="Pyrv/PenolPyrv_kinase-like_dom"/>
</dbReference>
<keyword evidence="8" id="KW-1185">Reference proteome</keyword>
<evidence type="ECO:0000313" key="7">
    <source>
        <dbReference type="EMBL" id="KZP25346.1"/>
    </source>
</evidence>
<dbReference type="GO" id="GO:0046872">
    <property type="term" value="F:metal ion binding"/>
    <property type="evidence" value="ECO:0007669"/>
    <property type="project" value="UniProtKB-KW"/>
</dbReference>
<dbReference type="GO" id="GO:0004451">
    <property type="term" value="F:isocitrate lyase activity"/>
    <property type="evidence" value="ECO:0007669"/>
    <property type="project" value="InterPro"/>
</dbReference>
<dbReference type="OrthoDB" id="4078635at2759"/>
<keyword evidence="6" id="KW-0460">Magnesium</keyword>
<organism evidence="7 8">
    <name type="scientific">Athelia psychrophila</name>
    <dbReference type="NCBI Taxonomy" id="1759441"/>
    <lineage>
        <taxon>Eukaryota</taxon>
        <taxon>Fungi</taxon>
        <taxon>Dikarya</taxon>
        <taxon>Basidiomycota</taxon>
        <taxon>Agaricomycotina</taxon>
        <taxon>Agaricomycetes</taxon>
        <taxon>Agaricomycetidae</taxon>
        <taxon>Atheliales</taxon>
        <taxon>Atheliaceae</taxon>
        <taxon>Athelia</taxon>
    </lineage>
</organism>
<dbReference type="Proteomes" id="UP000076532">
    <property type="component" value="Unassembled WGS sequence"/>
</dbReference>
<evidence type="ECO:0000256" key="2">
    <source>
        <dbReference type="ARBA" id="ARBA00023239"/>
    </source>
</evidence>
<feature type="binding site" evidence="5">
    <location>
        <begin position="229"/>
        <end position="230"/>
    </location>
    <ligand>
        <name>substrate</name>
    </ligand>
</feature>
<dbReference type="GO" id="GO:0005759">
    <property type="term" value="C:mitochondrial matrix"/>
    <property type="evidence" value="ECO:0007669"/>
    <property type="project" value="TreeGrafter"/>
</dbReference>
<dbReference type="InterPro" id="IPR018523">
    <property type="entry name" value="Isocitrate_lyase_ph_CS"/>
</dbReference>
<dbReference type="CDD" id="cd00377">
    <property type="entry name" value="ICL_PEPM"/>
    <property type="match status" value="1"/>
</dbReference>
<evidence type="ECO:0000256" key="6">
    <source>
        <dbReference type="PIRSR" id="PIRSR001362-3"/>
    </source>
</evidence>
<feature type="active site" description="Proton acceptor" evidence="4">
    <location>
        <position position="228"/>
    </location>
</feature>
<sequence length="559" mass="60963">MYRAARSISSASYVPELPLQPPTLDAEAAEFETRTSEIQSFFSSPRFASLKRPYPPSAIASKQGSLPVLPLPSSLLADKLYKVLATAADEGRPVHTMGAIDPVQMTQMAKHQEVVYISGWAASSVLTTGNNEVGPDLGDYPYTTVPNQVHRIFRAQQLHDRKHYDERNAATPEERAKMEYIDYLRPIIADADTGHGGLSAVMKLAKLFAESGASAIHLEDQLHGGKKCGHLAGKVLVPTSTHTSRLVAARFQLDLLKNTMLLIARTDSESAQLIASTVDLEDHEFIKGITQPGGKPLAQVLSEAEAQGASGAQIDALELEWTEANRLCTFDEAVEQAIDASSIGDKAAAYAQYRAAVAGKSNTEARVIAKDITGADVFFDWDAPRTREGYYHYTGGVDAAVKRSMIFAPYADLIWLETKEPNIEQARAFARKIRAKFPGKWFVYNLSPSFNWSAHGFTDADLKSFVWDLAKEGFVLQLISLAGLHSNAAATAELAARYKTDGMLAYVELVQRKEKELGCDVLTHQKWSGANYVDRILASVSSGSASTSSIGKDSTEHSF</sequence>
<dbReference type="PANTHER" id="PTHR21631">
    <property type="entry name" value="ISOCITRATE LYASE/MALATE SYNTHASE"/>
    <property type="match status" value="1"/>
</dbReference>
<comment type="similarity">
    <text evidence="1 3">Belongs to the isocitrate lyase/PEP mutase superfamily. Isocitrate lyase family.</text>
</comment>
<dbReference type="FunFam" id="1.10.10.850:FF:000001">
    <property type="entry name" value="Isocitrate lyase"/>
    <property type="match status" value="1"/>
</dbReference>
<feature type="binding site" evidence="5">
    <location>
        <begin position="445"/>
        <end position="449"/>
    </location>
    <ligand>
        <name>substrate</name>
    </ligand>
</feature>
<evidence type="ECO:0000256" key="4">
    <source>
        <dbReference type="PIRSR" id="PIRSR001362-1"/>
    </source>
</evidence>
<keyword evidence="6" id="KW-0479">Metal-binding</keyword>
<dbReference type="PROSITE" id="PS00161">
    <property type="entry name" value="ISOCITRATE_LYASE"/>
    <property type="match status" value="1"/>
</dbReference>
<dbReference type="InterPro" id="IPR039556">
    <property type="entry name" value="ICL/PEPM"/>
</dbReference>
<feature type="binding site" evidence="6">
    <location>
        <position position="190"/>
    </location>
    <ligand>
        <name>Mg(2+)</name>
        <dbReference type="ChEBI" id="CHEBI:18420"/>
    </ligand>
</feature>
<name>A0A166NT12_9AGAM</name>
<dbReference type="NCBIfam" id="TIGR01346">
    <property type="entry name" value="isocit_lyase"/>
    <property type="match status" value="1"/>
</dbReference>
<evidence type="ECO:0000256" key="3">
    <source>
        <dbReference type="PIRNR" id="PIRNR001362"/>
    </source>
</evidence>
<reference evidence="7 8" key="1">
    <citation type="journal article" date="2016" name="Mol. Biol. Evol.">
        <title>Comparative Genomics of Early-Diverging Mushroom-Forming Fungi Provides Insights into the Origins of Lignocellulose Decay Capabilities.</title>
        <authorList>
            <person name="Nagy L.G."/>
            <person name="Riley R."/>
            <person name="Tritt A."/>
            <person name="Adam C."/>
            <person name="Daum C."/>
            <person name="Floudas D."/>
            <person name="Sun H."/>
            <person name="Yadav J.S."/>
            <person name="Pangilinan J."/>
            <person name="Larsson K.H."/>
            <person name="Matsuura K."/>
            <person name="Barry K."/>
            <person name="Labutti K."/>
            <person name="Kuo R."/>
            <person name="Ohm R.A."/>
            <person name="Bhattacharya S.S."/>
            <person name="Shirouzu T."/>
            <person name="Yoshinaga Y."/>
            <person name="Martin F.M."/>
            <person name="Grigoriev I.V."/>
            <person name="Hibbett D.S."/>
        </authorList>
    </citation>
    <scope>NUCLEOTIDE SEQUENCE [LARGE SCALE GENOMIC DNA]</scope>
    <source>
        <strain evidence="7 8">CBS 109695</strain>
    </source>
</reference>
<protein>
    <recommendedName>
        <fullName evidence="3">Isocitrate lyase</fullName>
    </recommendedName>
</protein>
<accession>A0A166NT12</accession>
<dbReference type="PIRSF" id="PIRSF001362">
    <property type="entry name" value="Isocit_lyase"/>
    <property type="match status" value="1"/>
</dbReference>
<dbReference type="Gene3D" id="1.10.10.850">
    <property type="match status" value="1"/>
</dbReference>
<gene>
    <name evidence="7" type="ORF">FIBSPDRAFT_909553</name>
</gene>
<dbReference type="GO" id="GO:0046421">
    <property type="term" value="F:methylisocitrate lyase activity"/>
    <property type="evidence" value="ECO:0007669"/>
    <property type="project" value="TreeGrafter"/>
</dbReference>
<dbReference type="AlphaFoldDB" id="A0A166NT12"/>
<dbReference type="GO" id="GO:0019629">
    <property type="term" value="P:propionate catabolic process, 2-methylcitrate cycle"/>
    <property type="evidence" value="ECO:0007669"/>
    <property type="project" value="TreeGrafter"/>
</dbReference>
<dbReference type="Pfam" id="PF00463">
    <property type="entry name" value="ICL"/>
    <property type="match status" value="1"/>
</dbReference>
<dbReference type="STRING" id="436010.A0A166NT12"/>
<dbReference type="InterPro" id="IPR006254">
    <property type="entry name" value="Isocitrate_lyase"/>
</dbReference>
<comment type="cofactor">
    <cofactor evidence="6">
        <name>Mg(2+)</name>
        <dbReference type="ChEBI" id="CHEBI:18420"/>
    </cofactor>
    <text evidence="6">Can also use Mn(2+) ion.</text>
</comment>
<dbReference type="EMBL" id="KV417521">
    <property type="protein sequence ID" value="KZP25346.1"/>
    <property type="molecule type" value="Genomic_DNA"/>
</dbReference>
<feature type="binding site" evidence="5">
    <location>
        <begin position="118"/>
        <end position="120"/>
    </location>
    <ligand>
        <name>substrate</name>
    </ligand>
</feature>
<feature type="binding site" evidence="5">
    <location>
        <position position="265"/>
    </location>
    <ligand>
        <name>substrate</name>
    </ligand>
</feature>
<feature type="binding site" evidence="5">
    <location>
        <position position="480"/>
    </location>
    <ligand>
        <name>substrate</name>
    </ligand>
</feature>
<evidence type="ECO:0000256" key="1">
    <source>
        <dbReference type="ARBA" id="ARBA00005704"/>
    </source>
</evidence>
<dbReference type="PANTHER" id="PTHR21631:SF13">
    <property type="entry name" value="MITOCHONDRIAL 2-METHYLISOCITRATE LYASE ICL2"/>
    <property type="match status" value="1"/>
</dbReference>
<keyword evidence="2 3" id="KW-0456">Lyase</keyword>
<dbReference type="SUPFAM" id="SSF51621">
    <property type="entry name" value="Phosphoenolpyruvate/pyruvate domain"/>
    <property type="match status" value="1"/>
</dbReference>
<proteinExistence type="inferred from homology"/>
<dbReference type="Gene3D" id="3.20.20.60">
    <property type="entry name" value="Phosphoenolpyruvate-binding domains"/>
    <property type="match status" value="1"/>
</dbReference>
<evidence type="ECO:0000313" key="8">
    <source>
        <dbReference type="Proteomes" id="UP000076532"/>
    </source>
</evidence>